<feature type="signal peptide" evidence="2">
    <location>
        <begin position="1"/>
        <end position="19"/>
    </location>
</feature>
<dbReference type="InterPro" id="IPR017853">
    <property type="entry name" value="GH"/>
</dbReference>
<evidence type="ECO:0000259" key="4">
    <source>
        <dbReference type="PROSITE" id="PS51782"/>
    </source>
</evidence>
<evidence type="ECO:0000256" key="1">
    <source>
        <dbReference type="ARBA" id="ARBA00023295"/>
    </source>
</evidence>
<dbReference type="InterPro" id="IPR029070">
    <property type="entry name" value="Chitinase_insertion_sf"/>
</dbReference>
<dbReference type="PANTHER" id="PTHR46066">
    <property type="entry name" value="CHITINASE DOMAIN-CONTAINING PROTEIN 1 FAMILY MEMBER"/>
    <property type="match status" value="1"/>
</dbReference>
<name>A0A917FYK2_9BACL</name>
<keyword evidence="1" id="KW-0326">Glycosidase</keyword>
<keyword evidence="2" id="KW-0732">Signal</keyword>
<evidence type="ECO:0008006" key="8">
    <source>
        <dbReference type="Google" id="ProtNLM"/>
    </source>
</evidence>
<dbReference type="CDD" id="cd00118">
    <property type="entry name" value="LysM"/>
    <property type="match status" value="1"/>
</dbReference>
<accession>A0A917FYK2</accession>
<reference evidence="6" key="2">
    <citation type="submission" date="2020-09" db="EMBL/GenBank/DDBJ databases">
        <authorList>
            <person name="Sun Q."/>
            <person name="Zhou Y."/>
        </authorList>
    </citation>
    <scope>NUCLEOTIDE SEQUENCE</scope>
    <source>
        <strain evidence="6">CGMCC 1.12987</strain>
    </source>
</reference>
<dbReference type="EMBL" id="BMGR01000011">
    <property type="protein sequence ID" value="GGG14287.1"/>
    <property type="molecule type" value="Genomic_DNA"/>
</dbReference>
<dbReference type="InterPro" id="IPR036779">
    <property type="entry name" value="LysM_dom_sf"/>
</dbReference>
<dbReference type="Pfam" id="PF01476">
    <property type="entry name" value="LysM"/>
    <property type="match status" value="2"/>
</dbReference>
<comment type="caution">
    <text evidence="6">The sequence shown here is derived from an EMBL/GenBank/DDBJ whole genome shotgun (WGS) entry which is preliminary data.</text>
</comment>
<evidence type="ECO:0000313" key="7">
    <source>
        <dbReference type="Proteomes" id="UP000644756"/>
    </source>
</evidence>
<reference evidence="6" key="1">
    <citation type="journal article" date="2014" name="Int. J. Syst. Evol. Microbiol.">
        <title>Complete genome sequence of Corynebacterium casei LMG S-19264T (=DSM 44701T), isolated from a smear-ripened cheese.</title>
        <authorList>
            <consortium name="US DOE Joint Genome Institute (JGI-PGF)"/>
            <person name="Walter F."/>
            <person name="Albersmeier A."/>
            <person name="Kalinowski J."/>
            <person name="Ruckert C."/>
        </authorList>
    </citation>
    <scope>NUCLEOTIDE SEQUENCE</scope>
    <source>
        <strain evidence="6">CGMCC 1.12987</strain>
    </source>
</reference>
<keyword evidence="7" id="KW-1185">Reference proteome</keyword>
<dbReference type="InterPro" id="IPR011583">
    <property type="entry name" value="Chitinase_II/V-like_cat"/>
</dbReference>
<dbReference type="PROSITE" id="PS51910">
    <property type="entry name" value="GH18_2"/>
    <property type="match status" value="1"/>
</dbReference>
<evidence type="ECO:0000256" key="2">
    <source>
        <dbReference type="SAM" id="SignalP"/>
    </source>
</evidence>
<proteinExistence type="predicted"/>
<dbReference type="InterPro" id="IPR018392">
    <property type="entry name" value="LysM"/>
</dbReference>
<feature type="domain" description="GH18" evidence="5">
    <location>
        <begin position="192"/>
        <end position="503"/>
    </location>
</feature>
<evidence type="ECO:0000259" key="3">
    <source>
        <dbReference type="PROSITE" id="PS50943"/>
    </source>
</evidence>
<organism evidence="6 7">
    <name type="scientific">Paenibacillus abyssi</name>
    <dbReference type="NCBI Taxonomy" id="1340531"/>
    <lineage>
        <taxon>Bacteria</taxon>
        <taxon>Bacillati</taxon>
        <taxon>Bacillota</taxon>
        <taxon>Bacilli</taxon>
        <taxon>Bacillales</taxon>
        <taxon>Paenibacillaceae</taxon>
        <taxon>Paenibacillus</taxon>
    </lineage>
</organism>
<dbReference type="InterPro" id="IPR001387">
    <property type="entry name" value="Cro/C1-type_HTH"/>
</dbReference>
<protein>
    <recommendedName>
        <fullName evidence="8">Glycosyl hydrolase family 18</fullName>
    </recommendedName>
</protein>
<dbReference type="Gene3D" id="3.10.50.10">
    <property type="match status" value="1"/>
</dbReference>
<dbReference type="SUPFAM" id="SSF51445">
    <property type="entry name" value="(Trans)glycosidases"/>
    <property type="match status" value="1"/>
</dbReference>
<dbReference type="AlphaFoldDB" id="A0A917FYK2"/>
<dbReference type="PANTHER" id="PTHR46066:SF2">
    <property type="entry name" value="CHITINASE DOMAIN-CONTAINING PROTEIN 1"/>
    <property type="match status" value="1"/>
</dbReference>
<dbReference type="Proteomes" id="UP000644756">
    <property type="component" value="Unassembled WGS sequence"/>
</dbReference>
<dbReference type="SMART" id="SM00636">
    <property type="entry name" value="Glyco_18"/>
    <property type="match status" value="1"/>
</dbReference>
<feature type="chain" id="PRO_5039280829" description="Glycosyl hydrolase family 18" evidence="2">
    <location>
        <begin position="20"/>
        <end position="503"/>
    </location>
</feature>
<dbReference type="Pfam" id="PF00704">
    <property type="entry name" value="Glyco_hydro_18"/>
    <property type="match status" value="1"/>
</dbReference>
<evidence type="ECO:0000259" key="5">
    <source>
        <dbReference type="PROSITE" id="PS51910"/>
    </source>
</evidence>
<dbReference type="PROSITE" id="PS51782">
    <property type="entry name" value="LYSM"/>
    <property type="match status" value="2"/>
</dbReference>
<dbReference type="Gene3D" id="3.20.20.80">
    <property type="entry name" value="Glycosidases"/>
    <property type="match status" value="1"/>
</dbReference>
<feature type="domain" description="LysM" evidence="4">
    <location>
        <begin position="76"/>
        <end position="119"/>
    </location>
</feature>
<dbReference type="GO" id="GO:0005975">
    <property type="term" value="P:carbohydrate metabolic process"/>
    <property type="evidence" value="ECO:0007669"/>
    <property type="project" value="InterPro"/>
</dbReference>
<feature type="domain" description="LysM" evidence="4">
    <location>
        <begin position="124"/>
        <end position="167"/>
    </location>
</feature>
<dbReference type="InterPro" id="IPR001223">
    <property type="entry name" value="Glyco_hydro18_cat"/>
</dbReference>
<dbReference type="PROSITE" id="PS50943">
    <property type="entry name" value="HTH_CROC1"/>
    <property type="match status" value="1"/>
</dbReference>
<keyword evidence="1" id="KW-0378">Hydrolase</keyword>
<sequence>MKMFSLFMMMFTLSFICVGGHGKAAANTTLYVTKVIAAKANVYMAPDVKSAVLTVLNKGDEYPRIASAAGDSASQAVHSVVSGDTLAIIASHYGLTVEELQQANTLHNTDLQIGQTLRIPQKTVVHTVTDGDHLKKIAAAYDVTVTELIQINRLNSTQIQVGQKLKIPDYYIQIQLLEGKKGWIKKSLVQSRKVNRIIMGWNFGGTVNQNLTQSKNPNLNVVSPRWFELNDKSSVITIKENSEFVRTAHNLGKRVWPLLGNRFNAELTDIMLSDPGKRRKAVFQIRESLIRTDADGVNVDFQNLNPKNKQDFVVFIQELTNSLKPHGLLVSVDVTRASEDPYWSGSYDRAGLGQAADFIVMMGYEEHWSGGGKTGSVASLSWVKGGIVELMKEVPSHKIILAIPFFAREWVTDIDTQKITSHDCTMAEVAAVIKARRLSKTWHSAASQNYVQFTVNGKLHQIWVEDKDSVKARYALVQQYRLRGISAWYLGSETQDVWSVFKS</sequence>
<evidence type="ECO:0000313" key="6">
    <source>
        <dbReference type="EMBL" id="GGG14287.1"/>
    </source>
</evidence>
<gene>
    <name evidence="6" type="ORF">GCM10010916_33980</name>
</gene>
<dbReference type="GO" id="GO:0008061">
    <property type="term" value="F:chitin binding"/>
    <property type="evidence" value="ECO:0007669"/>
    <property type="project" value="InterPro"/>
</dbReference>
<dbReference type="Gene3D" id="3.10.350.10">
    <property type="entry name" value="LysM domain"/>
    <property type="match status" value="2"/>
</dbReference>
<dbReference type="SUPFAM" id="SSF54106">
    <property type="entry name" value="LysM domain"/>
    <property type="match status" value="2"/>
</dbReference>
<dbReference type="SMART" id="SM00257">
    <property type="entry name" value="LysM"/>
    <property type="match status" value="2"/>
</dbReference>
<feature type="domain" description="HTH cro/C1-type" evidence="3">
    <location>
        <begin position="132"/>
        <end position="148"/>
    </location>
</feature>
<dbReference type="GO" id="GO:0016798">
    <property type="term" value="F:hydrolase activity, acting on glycosyl bonds"/>
    <property type="evidence" value="ECO:0007669"/>
    <property type="project" value="UniProtKB-KW"/>
</dbReference>